<evidence type="ECO:0000256" key="1">
    <source>
        <dbReference type="ARBA" id="ARBA00004635"/>
    </source>
</evidence>
<dbReference type="KEGG" id="cohn:KCTCHS21_39040"/>
<keyword evidence="11" id="KW-1185">Reference proteome</keyword>
<evidence type="ECO:0000313" key="11">
    <source>
        <dbReference type="Proteomes" id="UP000289856"/>
    </source>
</evidence>
<evidence type="ECO:0000256" key="4">
    <source>
        <dbReference type="ARBA" id="ARBA00022729"/>
    </source>
</evidence>
<dbReference type="InterPro" id="IPR057336">
    <property type="entry name" value="GerAC_N"/>
</dbReference>
<reference evidence="10 11" key="1">
    <citation type="submission" date="2019-01" db="EMBL/GenBank/DDBJ databases">
        <title>Complete genome sequence of Cohnella hallensis HS21 isolated from Korean fir (Abies koreana) rhizospheric soil.</title>
        <authorList>
            <person name="Jiang L."/>
            <person name="Kang S.W."/>
            <person name="Kim S."/>
            <person name="Jung J."/>
            <person name="Kim C.Y."/>
            <person name="Kim D.H."/>
            <person name="Kim S.W."/>
            <person name="Lee J."/>
        </authorList>
    </citation>
    <scope>NUCLEOTIDE SEQUENCE [LARGE SCALE GENOMIC DNA]</scope>
    <source>
        <strain evidence="10 11">HS21</strain>
    </source>
</reference>
<accession>A0A3T1D8Y3</accession>
<dbReference type="InterPro" id="IPR038501">
    <property type="entry name" value="Spore_GerAC_C_sf"/>
</dbReference>
<keyword evidence="6" id="KW-0564">Palmitate</keyword>
<organism evidence="10 11">
    <name type="scientific">Cohnella abietis</name>
    <dbReference type="NCBI Taxonomy" id="2507935"/>
    <lineage>
        <taxon>Bacteria</taxon>
        <taxon>Bacillati</taxon>
        <taxon>Bacillota</taxon>
        <taxon>Bacilli</taxon>
        <taxon>Bacillales</taxon>
        <taxon>Paenibacillaceae</taxon>
        <taxon>Cohnella</taxon>
    </lineage>
</organism>
<dbReference type="NCBIfam" id="TIGR02887">
    <property type="entry name" value="spore_ger_x_C"/>
    <property type="match status" value="1"/>
</dbReference>
<name>A0A3T1D8Y3_9BACL</name>
<dbReference type="Gene3D" id="6.20.190.10">
    <property type="entry name" value="Nutrient germinant receptor protein C, domain 1"/>
    <property type="match status" value="1"/>
</dbReference>
<dbReference type="PANTHER" id="PTHR35789">
    <property type="entry name" value="SPORE GERMINATION PROTEIN B3"/>
    <property type="match status" value="1"/>
</dbReference>
<sequence length="408" mass="45633">MGIHLISYKSKFLLLLGMLVFLIGCWDRVEINDIAIVLAAGIDQKEGGKVELSVQVFVPSGKSSKGMSEGGDIGKESSSGQTLVSSALGISLADAMAHLQENLSRRLFWGHDDVYIFGEERARAGITEDLDFLLKFAQMRERANVYVSKGKAINALRINPQLERSSAEIFREISKSQVSTEVTLKDIINDWLGQKGQRSFFVPLISNQDIKSDMNDPHSNSKPYYTGAAVFKEGKMVGDINSNETRGILWLNERIKTSILTFRVNSAGSTVSMNLSRTKVMLIPHIQSEDMWTMDVVIRADGDVIQNTSQLDLMKPSDVAVVETGMNNLLRGRIEDALEQAQHKMRADIIGFGDAFRRKYPKQWRKASDQWDERFSRIHVNIQVQSHVLRPGTVNINTASGKRKANEE</sequence>
<dbReference type="EMBL" id="AP019400">
    <property type="protein sequence ID" value="BBI34505.1"/>
    <property type="molecule type" value="Genomic_DNA"/>
</dbReference>
<dbReference type="PANTHER" id="PTHR35789:SF1">
    <property type="entry name" value="SPORE GERMINATION PROTEIN B3"/>
    <property type="match status" value="1"/>
</dbReference>
<proteinExistence type="inferred from homology"/>
<comment type="subcellular location">
    <subcellularLocation>
        <location evidence="1">Membrane</location>
        <topology evidence="1">Lipid-anchor</topology>
    </subcellularLocation>
</comment>
<dbReference type="InterPro" id="IPR046953">
    <property type="entry name" value="Spore_GerAC-like_C"/>
</dbReference>
<dbReference type="Gene3D" id="3.30.300.210">
    <property type="entry name" value="Nutrient germinant receptor protein C, domain 3"/>
    <property type="match status" value="1"/>
</dbReference>
<dbReference type="AlphaFoldDB" id="A0A3T1D8Y3"/>
<evidence type="ECO:0000256" key="2">
    <source>
        <dbReference type="ARBA" id="ARBA00007886"/>
    </source>
</evidence>
<dbReference type="RefSeq" id="WP_130611940.1">
    <property type="nucleotide sequence ID" value="NZ_AP019400.1"/>
</dbReference>
<gene>
    <name evidence="10" type="primary">grkc</name>
    <name evidence="10" type="ORF">KCTCHS21_39040</name>
</gene>
<evidence type="ECO:0000259" key="8">
    <source>
        <dbReference type="Pfam" id="PF05504"/>
    </source>
</evidence>
<comment type="similarity">
    <text evidence="2">Belongs to the GerABKC lipoprotein family.</text>
</comment>
<feature type="domain" description="Spore germination protein N-terminal" evidence="9">
    <location>
        <begin position="27"/>
        <end position="206"/>
    </location>
</feature>
<keyword evidence="7" id="KW-0449">Lipoprotein</keyword>
<protein>
    <submittedName>
        <fullName evidence="10">Germination protein</fullName>
    </submittedName>
</protein>
<evidence type="ECO:0000256" key="6">
    <source>
        <dbReference type="ARBA" id="ARBA00023139"/>
    </source>
</evidence>
<evidence type="ECO:0000256" key="7">
    <source>
        <dbReference type="ARBA" id="ARBA00023288"/>
    </source>
</evidence>
<dbReference type="InterPro" id="IPR008844">
    <property type="entry name" value="Spore_GerAC-like"/>
</dbReference>
<evidence type="ECO:0000313" key="10">
    <source>
        <dbReference type="EMBL" id="BBI34505.1"/>
    </source>
</evidence>
<evidence type="ECO:0000256" key="3">
    <source>
        <dbReference type="ARBA" id="ARBA00022544"/>
    </source>
</evidence>
<keyword evidence="5" id="KW-0472">Membrane</keyword>
<dbReference type="GO" id="GO:0009847">
    <property type="term" value="P:spore germination"/>
    <property type="evidence" value="ECO:0007669"/>
    <property type="project" value="InterPro"/>
</dbReference>
<dbReference type="Proteomes" id="UP000289856">
    <property type="component" value="Chromosome"/>
</dbReference>
<dbReference type="OrthoDB" id="9816067at2"/>
<keyword evidence="3" id="KW-0309">Germination</keyword>
<dbReference type="Pfam" id="PF25198">
    <property type="entry name" value="Spore_GerAC_N"/>
    <property type="match status" value="1"/>
</dbReference>
<evidence type="ECO:0000259" key="9">
    <source>
        <dbReference type="Pfam" id="PF25198"/>
    </source>
</evidence>
<feature type="domain" description="Spore germination GerAC-like C-terminal" evidence="8">
    <location>
        <begin position="226"/>
        <end position="392"/>
    </location>
</feature>
<keyword evidence="4" id="KW-0732">Signal</keyword>
<dbReference type="Pfam" id="PF05504">
    <property type="entry name" value="Spore_GerAC"/>
    <property type="match status" value="1"/>
</dbReference>
<evidence type="ECO:0000256" key="5">
    <source>
        <dbReference type="ARBA" id="ARBA00023136"/>
    </source>
</evidence>
<dbReference type="GO" id="GO:0016020">
    <property type="term" value="C:membrane"/>
    <property type="evidence" value="ECO:0007669"/>
    <property type="project" value="UniProtKB-SubCell"/>
</dbReference>